<evidence type="ECO:0000256" key="2">
    <source>
        <dbReference type="SAM" id="Phobius"/>
    </source>
</evidence>
<feature type="compositionally biased region" description="Pro residues" evidence="1">
    <location>
        <begin position="347"/>
        <end position="369"/>
    </location>
</feature>
<protein>
    <recommendedName>
        <fullName evidence="5">MARVEL domain-containing protein</fullName>
    </recommendedName>
</protein>
<proteinExistence type="predicted"/>
<name>A0A9P5NM76_GYMJU</name>
<evidence type="ECO:0000313" key="3">
    <source>
        <dbReference type="EMBL" id="KAF8902037.1"/>
    </source>
</evidence>
<sequence>MAARAEFERAGKYNLGRVLPSALKLGLLSVFPSHIKPSTGAPHSLGPRLHESVMLNLLQLIRYFVFVVFVICNAIITSVAVWNLSLVESIVSDSASRQIDSFLIFVGASGLLLMFMILFFELYGKNLFLGRVWFELAWTGLFFIMELVGAAVITVQSNGQICAPQGVSSPSRDSSCASTQVLQAFTWVLAILLLGYLTLLSILTAVKRKEDPTIWHASVRRFPLASTQSLKSAPTSPLPRFRSKTPVIVAPTPRRAVANREPILSYRSGLSLEYEIEHYQAPTTAFLPPVSQQEPSNIPNATVTTPLPITPLSPQAERVQQPSQLPSASPLYHSAVRSALEDRPGQPKAPPPAHVGPIRRLPPSPPPLGDWPRLDATSRPRTKRKPLPQLPSLNLICRSSIPTAATTTYTTTTSTTATTPSTTCVLFFLCFRRLRPYRSSAAPCISVPAVKTLRTSKEVQFSRRRPAPFGYIKF</sequence>
<comment type="caution">
    <text evidence="3">The sequence shown here is derived from an EMBL/GenBank/DDBJ whole genome shotgun (WGS) entry which is preliminary data.</text>
</comment>
<keyword evidence="2" id="KW-1133">Transmembrane helix</keyword>
<feature type="compositionally biased region" description="Polar residues" evidence="1">
    <location>
        <begin position="290"/>
        <end position="307"/>
    </location>
</feature>
<dbReference type="OrthoDB" id="3269357at2759"/>
<feature type="region of interest" description="Disordered" evidence="1">
    <location>
        <begin position="287"/>
        <end position="389"/>
    </location>
</feature>
<evidence type="ECO:0000313" key="4">
    <source>
        <dbReference type="Proteomes" id="UP000724874"/>
    </source>
</evidence>
<gene>
    <name evidence="3" type="ORF">CPB84DRAFT_1846457</name>
</gene>
<keyword evidence="2" id="KW-0472">Membrane</keyword>
<organism evidence="3 4">
    <name type="scientific">Gymnopilus junonius</name>
    <name type="common">Spectacular rustgill mushroom</name>
    <name type="synonym">Gymnopilus spectabilis subsp. junonius</name>
    <dbReference type="NCBI Taxonomy" id="109634"/>
    <lineage>
        <taxon>Eukaryota</taxon>
        <taxon>Fungi</taxon>
        <taxon>Dikarya</taxon>
        <taxon>Basidiomycota</taxon>
        <taxon>Agaricomycotina</taxon>
        <taxon>Agaricomycetes</taxon>
        <taxon>Agaricomycetidae</taxon>
        <taxon>Agaricales</taxon>
        <taxon>Agaricineae</taxon>
        <taxon>Hymenogastraceae</taxon>
        <taxon>Gymnopilus</taxon>
    </lineage>
</organism>
<dbReference type="AlphaFoldDB" id="A0A9P5NM76"/>
<evidence type="ECO:0000256" key="1">
    <source>
        <dbReference type="SAM" id="MobiDB-lite"/>
    </source>
</evidence>
<keyword evidence="4" id="KW-1185">Reference proteome</keyword>
<reference evidence="3" key="1">
    <citation type="submission" date="2020-11" db="EMBL/GenBank/DDBJ databases">
        <authorList>
            <consortium name="DOE Joint Genome Institute"/>
            <person name="Ahrendt S."/>
            <person name="Riley R."/>
            <person name="Andreopoulos W."/>
            <person name="LaButti K."/>
            <person name="Pangilinan J."/>
            <person name="Ruiz-duenas F.J."/>
            <person name="Barrasa J.M."/>
            <person name="Sanchez-Garcia M."/>
            <person name="Camarero S."/>
            <person name="Miyauchi S."/>
            <person name="Serrano A."/>
            <person name="Linde D."/>
            <person name="Babiker R."/>
            <person name="Drula E."/>
            <person name="Ayuso-Fernandez I."/>
            <person name="Pacheco R."/>
            <person name="Padilla G."/>
            <person name="Ferreira P."/>
            <person name="Barriuso J."/>
            <person name="Kellner H."/>
            <person name="Castanera R."/>
            <person name="Alfaro M."/>
            <person name="Ramirez L."/>
            <person name="Pisabarro A.G."/>
            <person name="Kuo A."/>
            <person name="Tritt A."/>
            <person name="Lipzen A."/>
            <person name="He G."/>
            <person name="Yan M."/>
            <person name="Ng V."/>
            <person name="Cullen D."/>
            <person name="Martin F."/>
            <person name="Rosso M.-N."/>
            <person name="Henrissat B."/>
            <person name="Hibbett D."/>
            <person name="Martinez A.T."/>
            <person name="Grigoriev I.V."/>
        </authorList>
    </citation>
    <scope>NUCLEOTIDE SEQUENCE</scope>
    <source>
        <strain evidence="3">AH 44721</strain>
    </source>
</reference>
<feature type="compositionally biased region" description="Polar residues" evidence="1">
    <location>
        <begin position="318"/>
        <end position="327"/>
    </location>
</feature>
<feature type="transmembrane region" description="Helical" evidence="2">
    <location>
        <begin position="184"/>
        <end position="206"/>
    </location>
</feature>
<keyword evidence="2" id="KW-0812">Transmembrane</keyword>
<evidence type="ECO:0008006" key="5">
    <source>
        <dbReference type="Google" id="ProtNLM"/>
    </source>
</evidence>
<feature type="transmembrane region" description="Helical" evidence="2">
    <location>
        <begin position="102"/>
        <end position="120"/>
    </location>
</feature>
<accession>A0A9P5NM76</accession>
<dbReference type="EMBL" id="JADNYJ010000038">
    <property type="protein sequence ID" value="KAF8902037.1"/>
    <property type="molecule type" value="Genomic_DNA"/>
</dbReference>
<feature type="transmembrane region" description="Helical" evidence="2">
    <location>
        <begin position="60"/>
        <end position="82"/>
    </location>
</feature>
<feature type="transmembrane region" description="Helical" evidence="2">
    <location>
        <begin position="132"/>
        <end position="155"/>
    </location>
</feature>
<dbReference type="Proteomes" id="UP000724874">
    <property type="component" value="Unassembled WGS sequence"/>
</dbReference>